<dbReference type="InterPro" id="IPR009057">
    <property type="entry name" value="Homeodomain-like_sf"/>
</dbReference>
<evidence type="ECO:0000259" key="3">
    <source>
        <dbReference type="PROSITE" id="PS50977"/>
    </source>
</evidence>
<dbReference type="SUPFAM" id="SSF46689">
    <property type="entry name" value="Homeodomain-like"/>
    <property type="match status" value="1"/>
</dbReference>
<dbReference type="SUPFAM" id="SSF48498">
    <property type="entry name" value="Tetracyclin repressor-like, C-terminal domain"/>
    <property type="match status" value="1"/>
</dbReference>
<keyword evidence="5" id="KW-1185">Reference proteome</keyword>
<accession>A0ABN8GND4</accession>
<evidence type="ECO:0000256" key="1">
    <source>
        <dbReference type="ARBA" id="ARBA00023125"/>
    </source>
</evidence>
<sequence>MNRETKKELTRTRIKEAALSLFAEQSYESTTIEQIAKLAGVAKGTFFNYFMSKDELICDLQGLFVINEIIKLKDKQGPLIPKMQLIIFELLRQFPLNKGLTRALFQAILGSDKALEKHRKLIADLKDVIIPLVEYGQECGELRKEMPADMIAQLALHTYFGTLILWSMEEDEEKLNEQMVVTFDLFFKGIVV</sequence>
<reference evidence="4" key="1">
    <citation type="submission" date="2022-01" db="EMBL/GenBank/DDBJ databases">
        <authorList>
            <person name="Criscuolo A."/>
        </authorList>
    </citation>
    <scope>NUCLEOTIDE SEQUENCE</scope>
    <source>
        <strain evidence="4">CIP111893</strain>
    </source>
</reference>
<keyword evidence="1 2" id="KW-0238">DNA-binding</keyword>
<feature type="domain" description="HTH tetR-type" evidence="3">
    <location>
        <begin position="8"/>
        <end position="68"/>
    </location>
</feature>
<feature type="DNA-binding region" description="H-T-H motif" evidence="2">
    <location>
        <begin position="31"/>
        <end position="50"/>
    </location>
</feature>
<dbReference type="RefSeq" id="WP_236343792.1">
    <property type="nucleotide sequence ID" value="NZ_CAKMMF010000019.1"/>
</dbReference>
<protein>
    <recommendedName>
        <fullName evidence="3">HTH tetR-type domain-containing protein</fullName>
    </recommendedName>
</protein>
<dbReference type="Gene3D" id="1.10.357.10">
    <property type="entry name" value="Tetracycline Repressor, domain 2"/>
    <property type="match status" value="1"/>
</dbReference>
<proteinExistence type="predicted"/>
<dbReference type="Pfam" id="PF00440">
    <property type="entry name" value="TetR_N"/>
    <property type="match status" value="1"/>
</dbReference>
<gene>
    <name evidence="4" type="ORF">PAECIP111893_03460</name>
</gene>
<comment type="caution">
    <text evidence="4">The sequence shown here is derived from an EMBL/GenBank/DDBJ whole genome shotgun (WGS) entry which is preliminary data.</text>
</comment>
<evidence type="ECO:0000313" key="4">
    <source>
        <dbReference type="EMBL" id="CAH1211704.1"/>
    </source>
</evidence>
<evidence type="ECO:0000256" key="2">
    <source>
        <dbReference type="PROSITE-ProRule" id="PRU00335"/>
    </source>
</evidence>
<name>A0ABN8GND4_9BACL</name>
<organism evidence="4 5">
    <name type="scientific">Paenibacillus plantiphilus</name>
    <dbReference type="NCBI Taxonomy" id="2905650"/>
    <lineage>
        <taxon>Bacteria</taxon>
        <taxon>Bacillati</taxon>
        <taxon>Bacillota</taxon>
        <taxon>Bacilli</taxon>
        <taxon>Bacillales</taxon>
        <taxon>Paenibacillaceae</taxon>
        <taxon>Paenibacillus</taxon>
    </lineage>
</organism>
<dbReference type="InterPro" id="IPR050109">
    <property type="entry name" value="HTH-type_TetR-like_transc_reg"/>
</dbReference>
<dbReference type="PANTHER" id="PTHR30055:SF226">
    <property type="entry name" value="HTH-TYPE TRANSCRIPTIONAL REGULATOR PKSA"/>
    <property type="match status" value="1"/>
</dbReference>
<evidence type="ECO:0000313" key="5">
    <source>
        <dbReference type="Proteomes" id="UP000838686"/>
    </source>
</evidence>
<dbReference type="InterPro" id="IPR001647">
    <property type="entry name" value="HTH_TetR"/>
</dbReference>
<dbReference type="PROSITE" id="PS01081">
    <property type="entry name" value="HTH_TETR_1"/>
    <property type="match status" value="1"/>
</dbReference>
<dbReference type="InterPro" id="IPR036271">
    <property type="entry name" value="Tet_transcr_reg_TetR-rel_C_sf"/>
</dbReference>
<dbReference type="Proteomes" id="UP000838686">
    <property type="component" value="Unassembled WGS sequence"/>
</dbReference>
<dbReference type="PRINTS" id="PR00455">
    <property type="entry name" value="HTHTETR"/>
</dbReference>
<dbReference type="PANTHER" id="PTHR30055">
    <property type="entry name" value="HTH-TYPE TRANSCRIPTIONAL REGULATOR RUTR"/>
    <property type="match status" value="1"/>
</dbReference>
<dbReference type="EMBL" id="CAKMMF010000019">
    <property type="protein sequence ID" value="CAH1211704.1"/>
    <property type="molecule type" value="Genomic_DNA"/>
</dbReference>
<dbReference type="PROSITE" id="PS50977">
    <property type="entry name" value="HTH_TETR_2"/>
    <property type="match status" value="1"/>
</dbReference>
<dbReference type="InterPro" id="IPR023772">
    <property type="entry name" value="DNA-bd_HTH_TetR-type_CS"/>
</dbReference>